<name>A0A974PIY9_9BACL</name>
<geneLocation type="plasmid" evidence="2 3">
    <name>unnamed1</name>
</geneLocation>
<dbReference type="RefSeq" id="WP_039832858.1">
    <property type="nucleotide sequence ID" value="NZ_CP068596.1"/>
</dbReference>
<evidence type="ECO:0000256" key="1">
    <source>
        <dbReference type="SAM" id="SignalP"/>
    </source>
</evidence>
<accession>A0A974PIY9</accession>
<feature type="signal peptide" evidence="1">
    <location>
        <begin position="1"/>
        <end position="21"/>
    </location>
</feature>
<dbReference type="EMBL" id="CP068596">
    <property type="protein sequence ID" value="QQZ64565.1"/>
    <property type="molecule type" value="Genomic_DNA"/>
</dbReference>
<dbReference type="Proteomes" id="UP000595841">
    <property type="component" value="Plasmid unnamed1"/>
</dbReference>
<dbReference type="KEGG" id="pson:JI735_34610"/>
<evidence type="ECO:0000313" key="3">
    <source>
        <dbReference type="Proteomes" id="UP000595841"/>
    </source>
</evidence>
<sequence length="160" mass="18186">MVRKVLPILFAMGLLTSIAQASSLPMVDLFDIRKGEAIQEFESSHVVQAEARLWLQSISGFADRTNILEFQHGYCLRIPIFPVQVKNKWINASIQDVFLILDPTHKPVLLIFDVKWPKRYFMDFSHDARPFLKKLGIWETVKSSFPPPGGVPAKLTPPAK</sequence>
<keyword evidence="1" id="KW-0732">Signal</keyword>
<dbReference type="AlphaFoldDB" id="A0A974PIY9"/>
<feature type="chain" id="PRO_5037516338" evidence="1">
    <location>
        <begin position="22"/>
        <end position="160"/>
    </location>
</feature>
<reference evidence="2 3" key="1">
    <citation type="submission" date="2021-01" db="EMBL/GenBank/DDBJ databases">
        <title>Whole genome sequence of Paenibacillus sonchi LMG 24727 for comparative genomics.</title>
        <authorList>
            <person name="Lee G."/>
            <person name="Kim M.-J."/>
            <person name="Lim K."/>
            <person name="Shin J.-H."/>
        </authorList>
    </citation>
    <scope>NUCLEOTIDE SEQUENCE [LARGE SCALE GENOMIC DNA]</scope>
    <source>
        <strain evidence="2 3">LMG 24727</strain>
        <plasmid evidence="2 3">unnamed1</plasmid>
    </source>
</reference>
<proteinExistence type="predicted"/>
<keyword evidence="2" id="KW-0614">Plasmid</keyword>
<protein>
    <submittedName>
        <fullName evidence="2">Uncharacterized protein</fullName>
    </submittedName>
</protein>
<keyword evidence="3" id="KW-1185">Reference proteome</keyword>
<evidence type="ECO:0000313" key="2">
    <source>
        <dbReference type="EMBL" id="QQZ64565.1"/>
    </source>
</evidence>
<gene>
    <name evidence="2" type="ORF">JI735_34610</name>
</gene>
<organism evidence="2 3">
    <name type="scientific">Paenibacillus sonchi</name>
    <dbReference type="NCBI Taxonomy" id="373687"/>
    <lineage>
        <taxon>Bacteria</taxon>
        <taxon>Bacillati</taxon>
        <taxon>Bacillota</taxon>
        <taxon>Bacilli</taxon>
        <taxon>Bacillales</taxon>
        <taxon>Paenibacillaceae</taxon>
        <taxon>Paenibacillus</taxon>
        <taxon>Paenibacillus sonchi group</taxon>
    </lineage>
</organism>